<protein>
    <recommendedName>
        <fullName evidence="7">Outer membrane protein assembly factor BamA</fullName>
    </recommendedName>
</protein>
<evidence type="ECO:0000259" key="8">
    <source>
        <dbReference type="PROSITE" id="PS51779"/>
    </source>
</evidence>
<dbReference type="Pfam" id="PF01103">
    <property type="entry name" value="Omp85"/>
    <property type="match status" value="1"/>
</dbReference>
<keyword evidence="2" id="KW-1134">Transmembrane beta strand</keyword>
<dbReference type="EMBL" id="DTGD01000182">
    <property type="protein sequence ID" value="HGB36232.1"/>
    <property type="molecule type" value="Genomic_DNA"/>
</dbReference>
<evidence type="ECO:0000313" key="9">
    <source>
        <dbReference type="EMBL" id="HGB36232.1"/>
    </source>
</evidence>
<organism evidence="9">
    <name type="scientific">candidate division WOR-3 bacterium</name>
    <dbReference type="NCBI Taxonomy" id="2052148"/>
    <lineage>
        <taxon>Bacteria</taxon>
        <taxon>Bacteria division WOR-3</taxon>
    </lineage>
</organism>
<dbReference type="InterPro" id="IPR000184">
    <property type="entry name" value="Bac_surfAg_D15"/>
</dbReference>
<gene>
    <name evidence="9" type="primary">bamA</name>
    <name evidence="9" type="ORF">ENV38_04935</name>
</gene>
<evidence type="ECO:0000256" key="6">
    <source>
        <dbReference type="ARBA" id="ARBA00023237"/>
    </source>
</evidence>
<evidence type="ECO:0000256" key="1">
    <source>
        <dbReference type="ARBA" id="ARBA00004370"/>
    </source>
</evidence>
<dbReference type="Gene3D" id="2.40.160.50">
    <property type="entry name" value="membrane protein fhac: a member of the omp85/tpsb transporter family"/>
    <property type="match status" value="1"/>
</dbReference>
<comment type="caution">
    <text evidence="9">The sequence shown here is derived from an EMBL/GenBank/DDBJ whole genome shotgun (WGS) entry which is preliminary data.</text>
</comment>
<dbReference type="InterPro" id="IPR039910">
    <property type="entry name" value="D15-like"/>
</dbReference>
<dbReference type="PROSITE" id="PS51779">
    <property type="entry name" value="POTRA"/>
    <property type="match status" value="3"/>
</dbReference>
<keyword evidence="4" id="KW-0677">Repeat</keyword>
<dbReference type="PANTHER" id="PTHR12815:SF18">
    <property type="entry name" value="SORTING AND ASSEMBLY MACHINERY COMPONENT 50 HOMOLOG"/>
    <property type="match status" value="1"/>
</dbReference>
<dbReference type="GO" id="GO:0071709">
    <property type="term" value="P:membrane assembly"/>
    <property type="evidence" value="ECO:0007669"/>
    <property type="project" value="InterPro"/>
</dbReference>
<dbReference type="Pfam" id="PF07244">
    <property type="entry name" value="POTRA"/>
    <property type="match status" value="4"/>
</dbReference>
<proteinExistence type="predicted"/>
<evidence type="ECO:0000256" key="3">
    <source>
        <dbReference type="ARBA" id="ARBA00022692"/>
    </source>
</evidence>
<evidence type="ECO:0000256" key="7">
    <source>
        <dbReference type="NCBIfam" id="TIGR03303"/>
    </source>
</evidence>
<reference evidence="9" key="1">
    <citation type="journal article" date="2020" name="mSystems">
        <title>Genome- and Community-Level Interaction Insights into Carbon Utilization and Element Cycling Functions of Hydrothermarchaeota in Hydrothermal Sediment.</title>
        <authorList>
            <person name="Zhou Z."/>
            <person name="Liu Y."/>
            <person name="Xu W."/>
            <person name="Pan J."/>
            <person name="Luo Z.H."/>
            <person name="Li M."/>
        </authorList>
    </citation>
    <scope>NUCLEOTIDE SEQUENCE [LARGE SCALE GENOMIC DNA]</scope>
    <source>
        <strain evidence="9">SpSt-754</strain>
    </source>
</reference>
<dbReference type="GO" id="GO:0009279">
    <property type="term" value="C:cell outer membrane"/>
    <property type="evidence" value="ECO:0007669"/>
    <property type="project" value="UniProtKB-UniRule"/>
</dbReference>
<dbReference type="InterPro" id="IPR023707">
    <property type="entry name" value="OM_assembly_BamA"/>
</dbReference>
<keyword evidence="6" id="KW-0998">Cell outer membrane</keyword>
<sequence>MFPKILVLLFVGQTLLVKDVKVENINWWDQQTILNAIGIKKGQSISPASIRSVLKKAYLTEYFNDIYIKATAENQKADVLVKIKENPKLKEITFEGLKALKPSKVKDTLGIKENIPVSNATLFKIKNFLLEEYKNKGYYGTEVSFNLSEPDENGRVKVSVNVKEGQKARIKEIIFHGNDHFSSSRLKRVMKTKEKKFVIFTGKFDEEKFNEDLKRIKTFYLNNGFPEAKVDSFKNEIKGKDLFVHLYLTEGKKYFFGKVSIEGNKFFPTEELQKRIKIKEGAIYSQKSIDKTVEELTSIYGDSGFLYVNITPFQEAVRDSSIDLKFYIFEGPRIKIRKIDIVGNIKTHDEVIRRELDVFPGEYFSREKLIKSQRDLYYMNFFENVEVNFTPTKDSNLVDLVFKVSEKYTGNVGLGATYSQLDGLSFYFQIQQPNFRGKGEIVNFLIEYGFKKRNFQISFTEPWLFGKKQQAGFSLYSLTTQYPQYTVAKNGGNISYGKRLSKNDYWRIFTQYTLEKTNVYDIDSVLLSHPYYSYWAHKGWQWSSAINYNLSFDNRDRVFNATRGNIFSYRGELSGGPLQGDIHFIKQEFEFSKLFPVTKSFISAASLKTGYIRGISNPDSVPFYERFFLGDVGAYGLRGYEANSVGPIENGVNIGGRLYFIFTFEQRYRINDNMYLLAFFDAGNAFKNVNTIRPFIVKKGVGIGVRMEIPLMGVIGFDFAYGIDSKKWMPHIQVGTSF</sequence>
<dbReference type="AlphaFoldDB" id="A0A7V3KP04"/>
<name>A0A7V3KP04_UNCW3</name>
<dbReference type="Gene3D" id="3.10.20.310">
    <property type="entry name" value="membrane protein fhac"/>
    <property type="match status" value="5"/>
</dbReference>
<feature type="domain" description="POTRA" evidence="8">
    <location>
        <begin position="87"/>
        <end position="165"/>
    </location>
</feature>
<keyword evidence="5" id="KW-0472">Membrane</keyword>
<evidence type="ECO:0000256" key="4">
    <source>
        <dbReference type="ARBA" id="ARBA00022737"/>
    </source>
</evidence>
<evidence type="ECO:0000256" key="5">
    <source>
        <dbReference type="ARBA" id="ARBA00023136"/>
    </source>
</evidence>
<dbReference type="InterPro" id="IPR010827">
    <property type="entry name" value="BamA/TamA_POTRA"/>
</dbReference>
<dbReference type="PIRSF" id="PIRSF006076">
    <property type="entry name" value="OM_assembly_OMP85"/>
    <property type="match status" value="1"/>
</dbReference>
<dbReference type="NCBIfam" id="TIGR03303">
    <property type="entry name" value="OM_YaeT"/>
    <property type="match status" value="1"/>
</dbReference>
<feature type="domain" description="POTRA" evidence="8">
    <location>
        <begin position="254"/>
        <end position="331"/>
    </location>
</feature>
<feature type="domain" description="POTRA" evidence="8">
    <location>
        <begin position="168"/>
        <end position="251"/>
    </location>
</feature>
<keyword evidence="3" id="KW-0812">Transmembrane</keyword>
<dbReference type="PANTHER" id="PTHR12815">
    <property type="entry name" value="SORTING AND ASSEMBLY MACHINERY SAMM50 PROTEIN FAMILY MEMBER"/>
    <property type="match status" value="1"/>
</dbReference>
<comment type="subcellular location">
    <subcellularLocation>
        <location evidence="1">Membrane</location>
    </subcellularLocation>
</comment>
<accession>A0A7V3KP04</accession>
<evidence type="ECO:0000256" key="2">
    <source>
        <dbReference type="ARBA" id="ARBA00022452"/>
    </source>
</evidence>
<dbReference type="InterPro" id="IPR034746">
    <property type="entry name" value="POTRA"/>
</dbReference>